<sequence>MPPVTKKLKRGNPPPVKTTVRRSQLITTFGVGSVIPVESESFMIAGLDLWNTKESDRIHEPRLSRSMGATSLFAPPGSAGMVPMVRFPEWVHCPKCSRLDRFWRIADKDGKGDYINKCRHCITPRLVPSRFVACCINGHIEDFPYDPWVHRGAVRESAEKHSLSLRTDSRNSTLAGVTVTCTCGASRTLEGALGRGSLTKRCSGSSPWLGRDDDACSESLVGLQRGASNVWFADVRSALTLDHAVSPAEELLERSRSTLEKLAGTDLDAVLEILARTNGVNLDELKEVVRRQSEEEPNGREAFLQLRRDEYSALGREHAEEDGFETFVCEPHVVESDTDAGHILGIVSKVSKLREVRALQGFSRVAVSTGESKARRAKLSTERVGWLPAIEVLGEGIFLRLDEEAIAQWEQSSFARSRVSLLNQSLRAAAPEWVEGVQQVSPRELLIHTLSHAVLNELAIDTGYPASSIRERLYTEPGQAGILLYTATADSAGSLGGLCARGTVDNMLAVIDAATERSQWCAADPVCLESLATGAGARNLAACHSCLLVPEVSCELMNGYLDRATLVGTATDPSGGFLTNRFM</sequence>
<protein>
    <submittedName>
        <fullName evidence="2">Uncharacterized protein DUF1998</fullName>
    </submittedName>
</protein>
<gene>
    <name evidence="2" type="ORF">ATK86_4834</name>
</gene>
<comment type="caution">
    <text evidence="2">The sequence shown here is derived from an EMBL/GenBank/DDBJ whole genome shotgun (WGS) entry which is preliminary data.</text>
</comment>
<dbReference type="RefSeq" id="WP_143876063.1">
    <property type="nucleotide sequence ID" value="NZ_PJMW01000002.1"/>
</dbReference>
<dbReference type="NCBIfam" id="NF038324">
    <property type="entry name" value="DrmB_fam"/>
    <property type="match status" value="1"/>
</dbReference>
<dbReference type="InterPro" id="IPR047721">
    <property type="entry name" value="DrmB"/>
</dbReference>
<evidence type="ECO:0000313" key="2">
    <source>
        <dbReference type="EMBL" id="PKV80409.1"/>
    </source>
</evidence>
<dbReference type="AlphaFoldDB" id="A0A2N3VFK5"/>
<name>A0A2N3VFK5_9NOCA</name>
<keyword evidence="3" id="KW-1185">Reference proteome</keyword>
<dbReference type="OrthoDB" id="9134227at2"/>
<dbReference type="InterPro" id="IPR018973">
    <property type="entry name" value="MZB"/>
</dbReference>
<proteinExistence type="predicted"/>
<organism evidence="2 3">
    <name type="scientific">Nocardia fluminea</name>
    <dbReference type="NCBI Taxonomy" id="134984"/>
    <lineage>
        <taxon>Bacteria</taxon>
        <taxon>Bacillati</taxon>
        <taxon>Actinomycetota</taxon>
        <taxon>Actinomycetes</taxon>
        <taxon>Mycobacteriales</taxon>
        <taxon>Nocardiaceae</taxon>
        <taxon>Nocardia</taxon>
    </lineage>
</organism>
<dbReference type="Proteomes" id="UP000233766">
    <property type="component" value="Unassembled WGS sequence"/>
</dbReference>
<evidence type="ECO:0000259" key="1">
    <source>
        <dbReference type="Pfam" id="PF09369"/>
    </source>
</evidence>
<dbReference type="Pfam" id="PF09369">
    <property type="entry name" value="MZB"/>
    <property type="match status" value="1"/>
</dbReference>
<dbReference type="EMBL" id="PJMW01000002">
    <property type="protein sequence ID" value="PKV80409.1"/>
    <property type="molecule type" value="Genomic_DNA"/>
</dbReference>
<accession>A0A2N3VFK5</accession>
<evidence type="ECO:0000313" key="3">
    <source>
        <dbReference type="Proteomes" id="UP000233766"/>
    </source>
</evidence>
<feature type="domain" description="MrfA-like Zn-binding" evidence="1">
    <location>
        <begin position="450"/>
        <end position="547"/>
    </location>
</feature>
<reference evidence="2 3" key="1">
    <citation type="submission" date="2017-12" db="EMBL/GenBank/DDBJ databases">
        <title>Sequencing the genomes of 1000 Actinobacteria strains.</title>
        <authorList>
            <person name="Klenk H.-P."/>
        </authorList>
    </citation>
    <scope>NUCLEOTIDE SEQUENCE [LARGE SCALE GENOMIC DNA]</scope>
    <source>
        <strain evidence="2 3">DSM 44489</strain>
    </source>
</reference>